<comment type="caution">
    <text evidence="1">The sequence shown here is derived from an EMBL/GenBank/DDBJ whole genome shotgun (WGS) entry which is preliminary data.</text>
</comment>
<accession>A0AAN6Q3X7</accession>
<dbReference type="InterPro" id="IPR050849">
    <property type="entry name" value="HAD-like_hydrolase_phosphatase"/>
</dbReference>
<organism evidence="1 2">
    <name type="scientific">Parathielavia hyrcaniae</name>
    <dbReference type="NCBI Taxonomy" id="113614"/>
    <lineage>
        <taxon>Eukaryota</taxon>
        <taxon>Fungi</taxon>
        <taxon>Dikarya</taxon>
        <taxon>Ascomycota</taxon>
        <taxon>Pezizomycotina</taxon>
        <taxon>Sordariomycetes</taxon>
        <taxon>Sordariomycetidae</taxon>
        <taxon>Sordariales</taxon>
        <taxon>Chaetomiaceae</taxon>
        <taxon>Parathielavia</taxon>
    </lineage>
</organism>
<dbReference type="Pfam" id="PF12710">
    <property type="entry name" value="HAD"/>
    <property type="match status" value="1"/>
</dbReference>
<evidence type="ECO:0000313" key="1">
    <source>
        <dbReference type="EMBL" id="KAK4103073.1"/>
    </source>
</evidence>
<dbReference type="PANTHER" id="PTHR28181">
    <property type="entry name" value="UPF0655 PROTEIN YCR015C"/>
    <property type="match status" value="1"/>
</dbReference>
<keyword evidence="2" id="KW-1185">Reference proteome</keyword>
<dbReference type="Gene3D" id="3.40.50.1000">
    <property type="entry name" value="HAD superfamily/HAD-like"/>
    <property type="match status" value="1"/>
</dbReference>
<name>A0AAN6Q3X7_9PEZI</name>
<dbReference type="EMBL" id="MU863629">
    <property type="protein sequence ID" value="KAK4103073.1"/>
    <property type="molecule type" value="Genomic_DNA"/>
</dbReference>
<dbReference type="SUPFAM" id="SSF56784">
    <property type="entry name" value="HAD-like"/>
    <property type="match status" value="1"/>
</dbReference>
<evidence type="ECO:0000313" key="2">
    <source>
        <dbReference type="Proteomes" id="UP001305647"/>
    </source>
</evidence>
<dbReference type="InterPro" id="IPR036412">
    <property type="entry name" value="HAD-like_sf"/>
</dbReference>
<dbReference type="AlphaFoldDB" id="A0AAN6Q3X7"/>
<reference evidence="1" key="2">
    <citation type="submission" date="2023-05" db="EMBL/GenBank/DDBJ databases">
        <authorList>
            <consortium name="Lawrence Berkeley National Laboratory"/>
            <person name="Steindorff A."/>
            <person name="Hensen N."/>
            <person name="Bonometti L."/>
            <person name="Westerberg I."/>
            <person name="Brannstrom I.O."/>
            <person name="Guillou S."/>
            <person name="Cros-Aarteil S."/>
            <person name="Calhoun S."/>
            <person name="Haridas S."/>
            <person name="Kuo A."/>
            <person name="Mondo S."/>
            <person name="Pangilinan J."/>
            <person name="Riley R."/>
            <person name="Labutti K."/>
            <person name="Andreopoulos B."/>
            <person name="Lipzen A."/>
            <person name="Chen C."/>
            <person name="Yanf M."/>
            <person name="Daum C."/>
            <person name="Ng V."/>
            <person name="Clum A."/>
            <person name="Ohm R."/>
            <person name="Martin F."/>
            <person name="Silar P."/>
            <person name="Natvig D."/>
            <person name="Lalanne C."/>
            <person name="Gautier V."/>
            <person name="Ament-Velasquez S.L."/>
            <person name="Kruys A."/>
            <person name="Hutchinson M.I."/>
            <person name="Powell A.J."/>
            <person name="Barry K."/>
            <person name="Miller A.N."/>
            <person name="Grigoriev I.V."/>
            <person name="Debuchy R."/>
            <person name="Gladieux P."/>
            <person name="Thoren M.H."/>
            <person name="Johannesson H."/>
        </authorList>
    </citation>
    <scope>NUCLEOTIDE SEQUENCE</scope>
    <source>
        <strain evidence="1">CBS 757.83</strain>
    </source>
</reference>
<reference evidence="1" key="1">
    <citation type="journal article" date="2023" name="Mol. Phylogenet. Evol.">
        <title>Genome-scale phylogeny and comparative genomics of the fungal order Sordariales.</title>
        <authorList>
            <person name="Hensen N."/>
            <person name="Bonometti L."/>
            <person name="Westerberg I."/>
            <person name="Brannstrom I.O."/>
            <person name="Guillou S."/>
            <person name="Cros-Aarteil S."/>
            <person name="Calhoun S."/>
            <person name="Haridas S."/>
            <person name="Kuo A."/>
            <person name="Mondo S."/>
            <person name="Pangilinan J."/>
            <person name="Riley R."/>
            <person name="LaButti K."/>
            <person name="Andreopoulos B."/>
            <person name="Lipzen A."/>
            <person name="Chen C."/>
            <person name="Yan M."/>
            <person name="Daum C."/>
            <person name="Ng V."/>
            <person name="Clum A."/>
            <person name="Steindorff A."/>
            <person name="Ohm R.A."/>
            <person name="Martin F."/>
            <person name="Silar P."/>
            <person name="Natvig D.O."/>
            <person name="Lalanne C."/>
            <person name="Gautier V."/>
            <person name="Ament-Velasquez S.L."/>
            <person name="Kruys A."/>
            <person name="Hutchinson M.I."/>
            <person name="Powell A.J."/>
            <person name="Barry K."/>
            <person name="Miller A.N."/>
            <person name="Grigoriev I.V."/>
            <person name="Debuchy R."/>
            <person name="Gladieux P."/>
            <person name="Hiltunen Thoren M."/>
            <person name="Johannesson H."/>
        </authorList>
    </citation>
    <scope>NUCLEOTIDE SEQUENCE</scope>
    <source>
        <strain evidence="1">CBS 757.83</strain>
    </source>
</reference>
<dbReference type="PANTHER" id="PTHR28181:SF1">
    <property type="entry name" value="COLD TOLERANCE PROTEIN 1"/>
    <property type="match status" value="1"/>
</dbReference>
<dbReference type="InterPro" id="IPR023214">
    <property type="entry name" value="HAD_sf"/>
</dbReference>
<proteinExistence type="predicted"/>
<dbReference type="Proteomes" id="UP001305647">
    <property type="component" value="Unassembled WGS sequence"/>
</dbReference>
<protein>
    <submittedName>
        <fullName evidence="1">Uncharacterized protein</fullName>
    </submittedName>
</protein>
<sequence>MVLVLLDFDGTITQHDTLSSLITLAIADNDNRTLTQLWADIVDDYVASHQRHAASYAGPPAERRRTLREELAYLESVRGVELRSVAREERGGINTSRVEGEEDGGNGSEGEEVKKGAVVVRRGLGEFLEQQASRGWDVAVVSVNWSGEFIRGVVEAVCEPGQGRETVMRMVANGIGFPDGCVEGPKELGGEPLVSAGDKLRAMKSLRRGWEEDNVVYFGDSTTDLACLVAADLGVVIADDGESKLLKTLKRLGFGVSHVGEARGESKLVWAKDFVEVLQSGVMDRI</sequence>
<gene>
    <name evidence="1" type="ORF">N658DRAFT_467526</name>
</gene>